<dbReference type="SMART" id="SM00530">
    <property type="entry name" value="HTH_XRE"/>
    <property type="match status" value="1"/>
</dbReference>
<reference evidence="2 3" key="1">
    <citation type="submission" date="2015-07" db="EMBL/GenBank/DDBJ databases">
        <title>Complete genome sequence of Mycobacterium goodii X7B, a facultative thermophilic biodesulfurizing bacterium.</title>
        <authorList>
            <person name="Yu B."/>
            <person name="Li F."/>
            <person name="Xu P."/>
        </authorList>
    </citation>
    <scope>NUCLEOTIDE SEQUENCE [LARGE SCALE GENOMIC DNA]</scope>
    <source>
        <strain evidence="2 3">X7B</strain>
    </source>
</reference>
<feature type="domain" description="HTH cro/C1-type" evidence="1">
    <location>
        <begin position="44"/>
        <end position="91"/>
    </location>
</feature>
<proteinExistence type="predicted"/>
<dbReference type="GO" id="GO:0003677">
    <property type="term" value="F:DNA binding"/>
    <property type="evidence" value="ECO:0007669"/>
    <property type="project" value="InterPro"/>
</dbReference>
<dbReference type="PROSITE" id="PS50943">
    <property type="entry name" value="HTH_CROC1"/>
    <property type="match status" value="1"/>
</dbReference>
<gene>
    <name evidence="2" type="ORF">AFA91_13215</name>
</gene>
<dbReference type="SUPFAM" id="SSF47413">
    <property type="entry name" value="lambda repressor-like DNA-binding domains"/>
    <property type="match status" value="1"/>
</dbReference>
<evidence type="ECO:0000259" key="1">
    <source>
        <dbReference type="PROSITE" id="PS50943"/>
    </source>
</evidence>
<sequence length="319" mass="35337">MNDARDDKRRARAALREFLMTRRARVRPEAAGLSVNASRRRVSGLRREEVALLAGISAEYYTRLERGHAVGASAEVISAVSQALQLDTVEREHLLHLLDAISGTPSPSRTTSDQLRWASALRPEIRILLDAVTDLPAYVMNRRFDIVAHNRLGRLLYAPMYEDDSGVVNAGVVNTARFAFLGGRRAREFWPNWEQVVDHLVAVLRSEAGRNPHHPGLIELIGQLSTGSQQFRERWAAHDVRANGNGVKTLHHPAVGTMTMPYENLSFSGGDQYLMVYTPEPGSPAHDSLKLLASWESEGMDANDIRATWSNDDAARGGA</sequence>
<dbReference type="PANTHER" id="PTHR35010:SF2">
    <property type="entry name" value="BLL4672 PROTEIN"/>
    <property type="match status" value="1"/>
</dbReference>
<organism evidence="2 3">
    <name type="scientific">Mycolicibacterium goodii</name>
    <name type="common">Mycobacterium goodii</name>
    <dbReference type="NCBI Taxonomy" id="134601"/>
    <lineage>
        <taxon>Bacteria</taxon>
        <taxon>Bacillati</taxon>
        <taxon>Actinomycetota</taxon>
        <taxon>Actinomycetes</taxon>
        <taxon>Mycobacteriales</taxon>
        <taxon>Mycobacteriaceae</taxon>
        <taxon>Mycolicibacterium</taxon>
    </lineage>
</organism>
<dbReference type="AlphaFoldDB" id="A0A0K0XG32"/>
<dbReference type="Gene3D" id="1.10.260.40">
    <property type="entry name" value="lambda repressor-like DNA-binding domains"/>
    <property type="match status" value="1"/>
</dbReference>
<dbReference type="KEGG" id="mgo:AFA91_13215"/>
<dbReference type="EMBL" id="CP012150">
    <property type="protein sequence ID" value="AKS36312.1"/>
    <property type="molecule type" value="Genomic_DNA"/>
</dbReference>
<dbReference type="InterPro" id="IPR001387">
    <property type="entry name" value="Cro/C1-type_HTH"/>
</dbReference>
<dbReference type="Pfam" id="PF01381">
    <property type="entry name" value="HTH_3"/>
    <property type="match status" value="1"/>
</dbReference>
<dbReference type="InterPro" id="IPR010982">
    <property type="entry name" value="Lambda_DNA-bd_dom_sf"/>
</dbReference>
<evidence type="ECO:0000313" key="3">
    <source>
        <dbReference type="Proteomes" id="UP000062255"/>
    </source>
</evidence>
<name>A0A0K0XG32_MYCGD</name>
<dbReference type="Proteomes" id="UP000062255">
    <property type="component" value="Chromosome"/>
</dbReference>
<dbReference type="Gene3D" id="3.30.450.180">
    <property type="match status" value="1"/>
</dbReference>
<protein>
    <recommendedName>
        <fullName evidence="1">HTH cro/C1-type domain-containing protein</fullName>
    </recommendedName>
</protein>
<evidence type="ECO:0000313" key="2">
    <source>
        <dbReference type="EMBL" id="AKS36312.1"/>
    </source>
</evidence>
<dbReference type="PATRIC" id="fig|134601.6.peg.2740"/>
<dbReference type="Pfam" id="PF17765">
    <property type="entry name" value="MLTR_LBD"/>
    <property type="match status" value="1"/>
</dbReference>
<accession>A0A0K0XG32</accession>
<dbReference type="CDD" id="cd00093">
    <property type="entry name" value="HTH_XRE"/>
    <property type="match status" value="1"/>
</dbReference>
<dbReference type="PANTHER" id="PTHR35010">
    <property type="entry name" value="BLL4672 PROTEIN-RELATED"/>
    <property type="match status" value="1"/>
</dbReference>
<dbReference type="STRING" id="134601.AFA91_13215"/>
<dbReference type="InterPro" id="IPR041413">
    <property type="entry name" value="MLTR_LBD"/>
</dbReference>